<feature type="transmembrane region" description="Helical" evidence="1">
    <location>
        <begin position="12"/>
        <end position="32"/>
    </location>
</feature>
<evidence type="ECO:0000313" key="2">
    <source>
        <dbReference type="EMBL" id="MFF5297067.1"/>
    </source>
</evidence>
<feature type="transmembrane region" description="Helical" evidence="1">
    <location>
        <begin position="83"/>
        <end position="105"/>
    </location>
</feature>
<feature type="transmembrane region" description="Helical" evidence="1">
    <location>
        <begin position="52"/>
        <end position="71"/>
    </location>
</feature>
<keyword evidence="1" id="KW-0812">Transmembrane</keyword>
<feature type="transmembrane region" description="Helical" evidence="1">
    <location>
        <begin position="176"/>
        <end position="196"/>
    </location>
</feature>
<keyword evidence="3" id="KW-1185">Reference proteome</keyword>
<keyword evidence="1" id="KW-1133">Transmembrane helix</keyword>
<accession>A0ABW6WUY2</accession>
<sequence>MYRDYILAPGKQPLLLLFVGFIVAFLSIRLSVRMIRAGVSWWPGNINRGGLHIHHVVFGIGLMTVCGVASFAPFSSSLAWRSVVAAGFGVGTALVLDEFALILHLKDVYWTEEGRRSVDAVFLGVALMGMLVLGAAPLGFDDTAASGERVGRWDITLTVLLNALLVIITLAKGKVWTGLIGVLAPGLAFVGALRLARPSSPWARRFYRPESRKLRRAIRRERRWHGRFTRVRRRIADGVAGKPHLAGPTDRRGPG</sequence>
<evidence type="ECO:0000313" key="3">
    <source>
        <dbReference type="Proteomes" id="UP001602245"/>
    </source>
</evidence>
<organism evidence="2 3">
    <name type="scientific">Paractinoplanes globisporus</name>
    <dbReference type="NCBI Taxonomy" id="113565"/>
    <lineage>
        <taxon>Bacteria</taxon>
        <taxon>Bacillati</taxon>
        <taxon>Actinomycetota</taxon>
        <taxon>Actinomycetes</taxon>
        <taxon>Micromonosporales</taxon>
        <taxon>Micromonosporaceae</taxon>
        <taxon>Paractinoplanes</taxon>
    </lineage>
</organism>
<dbReference type="EMBL" id="JBIAZU010000010">
    <property type="protein sequence ID" value="MFF5297067.1"/>
    <property type="molecule type" value="Genomic_DNA"/>
</dbReference>
<evidence type="ECO:0008006" key="4">
    <source>
        <dbReference type="Google" id="ProtNLM"/>
    </source>
</evidence>
<gene>
    <name evidence="2" type="ORF">ACFY35_47190</name>
</gene>
<reference evidence="2 3" key="1">
    <citation type="submission" date="2024-10" db="EMBL/GenBank/DDBJ databases">
        <title>The Natural Products Discovery Center: Release of the First 8490 Sequenced Strains for Exploring Actinobacteria Biosynthetic Diversity.</title>
        <authorList>
            <person name="Kalkreuter E."/>
            <person name="Kautsar S.A."/>
            <person name="Yang D."/>
            <person name="Bader C.D."/>
            <person name="Teijaro C.N."/>
            <person name="Fluegel L."/>
            <person name="Davis C.M."/>
            <person name="Simpson J.R."/>
            <person name="Lauterbach L."/>
            <person name="Steele A.D."/>
            <person name="Gui C."/>
            <person name="Meng S."/>
            <person name="Li G."/>
            <person name="Viehrig K."/>
            <person name="Ye F."/>
            <person name="Su P."/>
            <person name="Kiefer A.F."/>
            <person name="Nichols A."/>
            <person name="Cepeda A.J."/>
            <person name="Yan W."/>
            <person name="Fan B."/>
            <person name="Jiang Y."/>
            <person name="Adhikari A."/>
            <person name="Zheng C.-J."/>
            <person name="Schuster L."/>
            <person name="Cowan T.M."/>
            <person name="Smanski M.J."/>
            <person name="Chevrette M.G."/>
            <person name="De Carvalho L.P.S."/>
            <person name="Shen B."/>
        </authorList>
    </citation>
    <scope>NUCLEOTIDE SEQUENCE [LARGE SCALE GENOMIC DNA]</scope>
    <source>
        <strain evidence="2 3">NPDC000087</strain>
    </source>
</reference>
<dbReference type="Proteomes" id="UP001602245">
    <property type="component" value="Unassembled WGS sequence"/>
</dbReference>
<protein>
    <recommendedName>
        <fullName evidence="4">Integral membrane protein</fullName>
    </recommendedName>
</protein>
<feature type="transmembrane region" description="Helical" evidence="1">
    <location>
        <begin position="152"/>
        <end position="170"/>
    </location>
</feature>
<proteinExistence type="predicted"/>
<dbReference type="RefSeq" id="WP_020514358.1">
    <property type="nucleotide sequence ID" value="NZ_JBIAZU010000010.1"/>
</dbReference>
<evidence type="ECO:0000256" key="1">
    <source>
        <dbReference type="SAM" id="Phobius"/>
    </source>
</evidence>
<feature type="transmembrane region" description="Helical" evidence="1">
    <location>
        <begin position="120"/>
        <end position="140"/>
    </location>
</feature>
<comment type="caution">
    <text evidence="2">The sequence shown here is derived from an EMBL/GenBank/DDBJ whole genome shotgun (WGS) entry which is preliminary data.</text>
</comment>
<name>A0ABW6WUY2_9ACTN</name>
<keyword evidence="1" id="KW-0472">Membrane</keyword>